<dbReference type="PROSITE" id="PS00701">
    <property type="entry name" value="RIBOSOMAL_L16_2"/>
    <property type="match status" value="1"/>
</dbReference>
<dbReference type="Pfam" id="PF00252">
    <property type="entry name" value="Ribosomal_L16"/>
    <property type="match status" value="1"/>
</dbReference>
<dbReference type="GO" id="GO:0019843">
    <property type="term" value="F:rRNA binding"/>
    <property type="evidence" value="ECO:0007669"/>
    <property type="project" value="UniProtKB-UniRule"/>
</dbReference>
<comment type="subunit">
    <text evidence="8 10">Part of the 50S ribosomal subunit.</text>
</comment>
<dbReference type="CDD" id="cd01433">
    <property type="entry name" value="Ribosomal_L16_L10e"/>
    <property type="match status" value="1"/>
</dbReference>
<evidence type="ECO:0000256" key="6">
    <source>
        <dbReference type="ARBA" id="ARBA00023274"/>
    </source>
</evidence>
<protein>
    <recommendedName>
        <fullName evidence="7 8">Large ribosomal subunit protein uL16</fullName>
    </recommendedName>
</protein>
<evidence type="ECO:0000256" key="8">
    <source>
        <dbReference type="HAMAP-Rule" id="MF_01342"/>
    </source>
</evidence>
<evidence type="ECO:0000313" key="12">
    <source>
        <dbReference type="EMBL" id="OLN32409.1"/>
    </source>
</evidence>
<dbReference type="InterPro" id="IPR036920">
    <property type="entry name" value="Ribosomal_uL16_sf"/>
</dbReference>
<comment type="caution">
    <text evidence="12">The sequence shown here is derived from an EMBL/GenBank/DDBJ whole genome shotgun (WGS) entry which is preliminary data.</text>
</comment>
<feature type="region of interest" description="Disordered" evidence="11">
    <location>
        <begin position="1"/>
        <end position="22"/>
    </location>
</feature>
<evidence type="ECO:0000256" key="2">
    <source>
        <dbReference type="ARBA" id="ARBA00022555"/>
    </source>
</evidence>
<evidence type="ECO:0000256" key="5">
    <source>
        <dbReference type="ARBA" id="ARBA00022980"/>
    </source>
</evidence>
<proteinExistence type="inferred from homology"/>
<keyword evidence="5 8" id="KW-0689">Ribosomal protein</keyword>
<organism evidence="12 13">
    <name type="scientific">Desulfosporosinus metallidurans</name>
    <dbReference type="NCBI Taxonomy" id="1888891"/>
    <lineage>
        <taxon>Bacteria</taxon>
        <taxon>Bacillati</taxon>
        <taxon>Bacillota</taxon>
        <taxon>Clostridia</taxon>
        <taxon>Eubacteriales</taxon>
        <taxon>Desulfitobacteriaceae</taxon>
        <taxon>Desulfosporosinus</taxon>
    </lineage>
</organism>
<dbReference type="GO" id="GO:0003735">
    <property type="term" value="F:structural constituent of ribosome"/>
    <property type="evidence" value="ECO:0007669"/>
    <property type="project" value="InterPro"/>
</dbReference>
<dbReference type="PANTHER" id="PTHR12220">
    <property type="entry name" value="50S/60S RIBOSOMAL PROTEIN L16"/>
    <property type="match status" value="1"/>
</dbReference>
<dbReference type="HAMAP" id="MF_01342">
    <property type="entry name" value="Ribosomal_uL16"/>
    <property type="match status" value="1"/>
</dbReference>
<comment type="function">
    <text evidence="8 10">Binds 23S rRNA and is also seen to make contacts with the A and possibly P site tRNAs.</text>
</comment>
<dbReference type="AlphaFoldDB" id="A0A1Q8QYG6"/>
<feature type="compositionally biased region" description="Basic residues" evidence="11">
    <location>
        <begin position="1"/>
        <end position="21"/>
    </location>
</feature>
<reference evidence="12 13" key="1">
    <citation type="submission" date="2016-09" db="EMBL/GenBank/DDBJ databases">
        <title>Complete genome of Desulfosporosinus sp. OL.</title>
        <authorList>
            <person name="Mardanov A."/>
            <person name="Beletsky A."/>
            <person name="Panova A."/>
            <person name="Karnachuk O."/>
            <person name="Ravin N."/>
        </authorList>
    </citation>
    <scope>NUCLEOTIDE SEQUENCE [LARGE SCALE GENOMIC DNA]</scope>
    <source>
        <strain evidence="12 13">OL</strain>
    </source>
</reference>
<dbReference type="NCBIfam" id="TIGR01164">
    <property type="entry name" value="rplP_bact"/>
    <property type="match status" value="1"/>
</dbReference>
<name>A0A1Q8QYG6_9FIRM</name>
<evidence type="ECO:0000256" key="10">
    <source>
        <dbReference type="RuleBase" id="RU004414"/>
    </source>
</evidence>
<keyword evidence="6 8" id="KW-0687">Ribonucleoprotein</keyword>
<dbReference type="PANTHER" id="PTHR12220:SF13">
    <property type="entry name" value="LARGE RIBOSOMAL SUBUNIT PROTEIN UL16M"/>
    <property type="match status" value="1"/>
</dbReference>
<comment type="similarity">
    <text evidence="1 8 9">Belongs to the universal ribosomal protein uL16 family.</text>
</comment>
<dbReference type="InterPro" id="IPR020798">
    <property type="entry name" value="Ribosomal_uL16_CS"/>
</dbReference>
<evidence type="ECO:0000256" key="4">
    <source>
        <dbReference type="ARBA" id="ARBA00022884"/>
    </source>
</evidence>
<accession>A0A1Q8QYG6</accession>
<dbReference type="RefSeq" id="WP_075364406.1">
    <property type="nucleotide sequence ID" value="NZ_MLBF01000009.1"/>
</dbReference>
<gene>
    <name evidence="8" type="primary">rplP</name>
    <name evidence="12" type="ORF">DSOL_1729</name>
</gene>
<evidence type="ECO:0000256" key="9">
    <source>
        <dbReference type="RuleBase" id="RU004413"/>
    </source>
</evidence>
<evidence type="ECO:0000256" key="3">
    <source>
        <dbReference type="ARBA" id="ARBA00022730"/>
    </source>
</evidence>
<dbReference type="GO" id="GO:0022625">
    <property type="term" value="C:cytosolic large ribosomal subunit"/>
    <property type="evidence" value="ECO:0007669"/>
    <property type="project" value="TreeGrafter"/>
</dbReference>
<evidence type="ECO:0000256" key="1">
    <source>
        <dbReference type="ARBA" id="ARBA00008931"/>
    </source>
</evidence>
<dbReference type="PROSITE" id="PS00586">
    <property type="entry name" value="RIBOSOMAL_L16_1"/>
    <property type="match status" value="1"/>
</dbReference>
<dbReference type="FunFam" id="3.90.1170.10:FF:000001">
    <property type="entry name" value="50S ribosomal protein L16"/>
    <property type="match status" value="1"/>
</dbReference>
<dbReference type="GO" id="GO:0000049">
    <property type="term" value="F:tRNA binding"/>
    <property type="evidence" value="ECO:0007669"/>
    <property type="project" value="UniProtKB-KW"/>
</dbReference>
<evidence type="ECO:0000313" key="13">
    <source>
        <dbReference type="Proteomes" id="UP000186102"/>
    </source>
</evidence>
<keyword evidence="13" id="KW-1185">Reference proteome</keyword>
<sequence>MLVPTRVKHRKQHRGRMHGKATRGNTITFGEYGLVAMECGWITNRQIEAARIAMTRYIKRGGQVWIKIFPDKPVTAKPAETRMGSGKGSPEYWVAVVKPNRVMFELDGVPEEQAREALRLAMHKLPIKCKIVSRAELVGGDANEN</sequence>
<dbReference type="InterPro" id="IPR016180">
    <property type="entry name" value="Ribosomal_uL16_dom"/>
</dbReference>
<dbReference type="EMBL" id="MLBF01000009">
    <property type="protein sequence ID" value="OLN32409.1"/>
    <property type="molecule type" value="Genomic_DNA"/>
</dbReference>
<evidence type="ECO:0000256" key="7">
    <source>
        <dbReference type="ARBA" id="ARBA00035198"/>
    </source>
</evidence>
<evidence type="ECO:0000256" key="11">
    <source>
        <dbReference type="SAM" id="MobiDB-lite"/>
    </source>
</evidence>
<dbReference type="InterPro" id="IPR000114">
    <property type="entry name" value="Ribosomal_uL16_bact-type"/>
</dbReference>
<keyword evidence="3 8" id="KW-0699">rRNA-binding</keyword>
<dbReference type="InterPro" id="IPR047873">
    <property type="entry name" value="Ribosomal_uL16"/>
</dbReference>
<dbReference type="Proteomes" id="UP000186102">
    <property type="component" value="Unassembled WGS sequence"/>
</dbReference>
<dbReference type="SUPFAM" id="SSF54686">
    <property type="entry name" value="Ribosomal protein L16p/L10e"/>
    <property type="match status" value="1"/>
</dbReference>
<keyword evidence="2 8" id="KW-0820">tRNA-binding</keyword>
<dbReference type="GO" id="GO:0006412">
    <property type="term" value="P:translation"/>
    <property type="evidence" value="ECO:0007669"/>
    <property type="project" value="UniProtKB-UniRule"/>
</dbReference>
<keyword evidence="4 8" id="KW-0694">RNA-binding</keyword>
<dbReference type="STRING" id="1888891.DSOL_1729"/>
<dbReference type="Gene3D" id="3.90.1170.10">
    <property type="entry name" value="Ribosomal protein L10e/L16"/>
    <property type="match status" value="1"/>
</dbReference>
<dbReference type="OrthoDB" id="9802589at2"/>
<dbReference type="PRINTS" id="PR00060">
    <property type="entry name" value="RIBOSOMALL16"/>
</dbReference>